<sequence>MMRPSRLWRRASYNSASLDELAIHACVGVIRNPSRGIMQGEPEWSCKLLLTECGSSARWPPSPSTIAAQQVFQLRCRGAAMAGYCFSNLKEGEVIHVVSKLIHKPRYVPVHEAYFTTTELLVTDSLGSITLVAQLC</sequence>
<accession>A0A0N1PEU6</accession>
<dbReference type="EMBL" id="LJSK01000025">
    <property type="protein sequence ID" value="KPI89398.1"/>
    <property type="molecule type" value="Genomic_DNA"/>
</dbReference>
<dbReference type="Proteomes" id="UP000038009">
    <property type="component" value="Unassembled WGS sequence"/>
</dbReference>
<evidence type="ECO:0000313" key="2">
    <source>
        <dbReference type="Proteomes" id="UP000038009"/>
    </source>
</evidence>
<protein>
    <submittedName>
        <fullName evidence="1">Uncharacterized protein</fullName>
    </submittedName>
</protein>
<name>A0A0N1PEU6_LEPSE</name>
<dbReference type="OMA" id="PVHEAYF"/>
<comment type="caution">
    <text evidence="1">The sequence shown here is derived from an EMBL/GenBank/DDBJ whole genome shotgun (WGS) entry which is preliminary data.</text>
</comment>
<dbReference type="OrthoDB" id="269021at2759"/>
<reference evidence="1 2" key="1">
    <citation type="journal article" date="2015" name="PLoS Pathog.">
        <title>Leptomonas seymouri: Adaptations to the Dixenous Life Cycle Analyzed by Genome Sequencing, Transcriptome Profiling and Co-infection with Leishmania donovani.</title>
        <authorList>
            <person name="Kraeva N."/>
            <person name="Butenko A."/>
            <person name="Hlavacova J."/>
            <person name="Kostygov A."/>
            <person name="Myskova J."/>
            <person name="Grybchuk D."/>
            <person name="Lestinova T."/>
            <person name="Votypka J."/>
            <person name="Volf P."/>
            <person name="Opperdoes F."/>
            <person name="Flegontov P."/>
            <person name="Lukes J."/>
            <person name="Yurchenko V."/>
        </authorList>
    </citation>
    <scope>NUCLEOTIDE SEQUENCE [LARGE SCALE GENOMIC DNA]</scope>
    <source>
        <strain evidence="1 2">ATCC 30220</strain>
    </source>
</reference>
<gene>
    <name evidence="1" type="ORF">ABL78_1524</name>
</gene>
<dbReference type="VEuPathDB" id="TriTrypDB:Lsey_0025_0450"/>
<organism evidence="1 2">
    <name type="scientific">Leptomonas seymouri</name>
    <dbReference type="NCBI Taxonomy" id="5684"/>
    <lineage>
        <taxon>Eukaryota</taxon>
        <taxon>Discoba</taxon>
        <taxon>Euglenozoa</taxon>
        <taxon>Kinetoplastea</taxon>
        <taxon>Metakinetoplastina</taxon>
        <taxon>Trypanosomatida</taxon>
        <taxon>Trypanosomatidae</taxon>
        <taxon>Leishmaniinae</taxon>
        <taxon>Leptomonas</taxon>
    </lineage>
</organism>
<proteinExistence type="predicted"/>
<evidence type="ECO:0000313" key="1">
    <source>
        <dbReference type="EMBL" id="KPI89398.1"/>
    </source>
</evidence>
<keyword evidence="2" id="KW-1185">Reference proteome</keyword>
<dbReference type="AlphaFoldDB" id="A0A0N1PEU6"/>